<dbReference type="AlphaFoldDB" id="A0A212CPN2"/>
<feature type="compositionally biased region" description="Low complexity" evidence="1">
    <location>
        <begin position="19"/>
        <end position="31"/>
    </location>
</feature>
<gene>
    <name evidence="2" type="ORF">Celaphus_00008793</name>
</gene>
<organism evidence="2 3">
    <name type="scientific">Cervus elaphus hippelaphus</name>
    <name type="common">European red deer</name>
    <dbReference type="NCBI Taxonomy" id="46360"/>
    <lineage>
        <taxon>Eukaryota</taxon>
        <taxon>Metazoa</taxon>
        <taxon>Chordata</taxon>
        <taxon>Craniata</taxon>
        <taxon>Vertebrata</taxon>
        <taxon>Euteleostomi</taxon>
        <taxon>Mammalia</taxon>
        <taxon>Eutheria</taxon>
        <taxon>Laurasiatheria</taxon>
        <taxon>Artiodactyla</taxon>
        <taxon>Ruminantia</taxon>
        <taxon>Pecora</taxon>
        <taxon>Cervidae</taxon>
        <taxon>Cervinae</taxon>
        <taxon>Cervus</taxon>
    </lineage>
</organism>
<evidence type="ECO:0000313" key="3">
    <source>
        <dbReference type="Proteomes" id="UP000242450"/>
    </source>
</evidence>
<evidence type="ECO:0000256" key="1">
    <source>
        <dbReference type="SAM" id="MobiDB-lite"/>
    </source>
</evidence>
<name>A0A212CPN2_CEREH</name>
<dbReference type="EMBL" id="MKHE01000015">
    <property type="protein sequence ID" value="OWK07933.1"/>
    <property type="molecule type" value="Genomic_DNA"/>
</dbReference>
<comment type="caution">
    <text evidence="2">The sequence shown here is derived from an EMBL/GenBank/DDBJ whole genome shotgun (WGS) entry which is preliminary data.</text>
</comment>
<sequence>MEAAEACEIRRNGFLPAISSPGGQPQSSAGRGRSHEEQPCECAAAGVSPATVSGALRSGSKVL</sequence>
<evidence type="ECO:0000313" key="2">
    <source>
        <dbReference type="EMBL" id="OWK07933.1"/>
    </source>
</evidence>
<protein>
    <submittedName>
        <fullName evidence="2">Uncharacterized protein</fullName>
    </submittedName>
</protein>
<dbReference type="Proteomes" id="UP000242450">
    <property type="component" value="Chromosome 15"/>
</dbReference>
<proteinExistence type="predicted"/>
<accession>A0A212CPN2</accession>
<keyword evidence="3" id="KW-1185">Reference proteome</keyword>
<reference evidence="2 3" key="1">
    <citation type="journal article" date="2018" name="Mol. Genet. Genomics">
        <title>The red deer Cervus elaphus genome CerEla1.0: sequencing, annotating, genes, and chromosomes.</title>
        <authorList>
            <person name="Bana N.A."/>
            <person name="Nyiri A."/>
            <person name="Nagy J."/>
            <person name="Frank K."/>
            <person name="Nagy T."/>
            <person name="Steger V."/>
            <person name="Schiller M."/>
            <person name="Lakatos P."/>
            <person name="Sugar L."/>
            <person name="Horn P."/>
            <person name="Barta E."/>
            <person name="Orosz L."/>
        </authorList>
    </citation>
    <scope>NUCLEOTIDE SEQUENCE [LARGE SCALE GENOMIC DNA]</scope>
    <source>
        <strain evidence="2">Hungarian</strain>
    </source>
</reference>
<feature type="region of interest" description="Disordered" evidence="1">
    <location>
        <begin position="12"/>
        <end position="42"/>
    </location>
</feature>